<evidence type="ECO:0000313" key="2">
    <source>
        <dbReference type="Proteomes" id="UP000198221"/>
    </source>
</evidence>
<name>A0A1C5HIM8_9ACTN</name>
<reference evidence="2" key="1">
    <citation type="submission" date="2016-06" db="EMBL/GenBank/DDBJ databases">
        <authorList>
            <person name="Varghese N."/>
            <person name="Submissions Spin"/>
        </authorList>
    </citation>
    <scope>NUCLEOTIDE SEQUENCE [LARGE SCALE GENOMIC DNA]</scope>
    <source>
        <strain evidence="2">DSM 43819</strain>
    </source>
</reference>
<keyword evidence="2" id="KW-1185">Reference proteome</keyword>
<evidence type="ECO:0008006" key="3">
    <source>
        <dbReference type="Google" id="ProtNLM"/>
    </source>
</evidence>
<dbReference type="Proteomes" id="UP000198221">
    <property type="component" value="Chromosome I"/>
</dbReference>
<gene>
    <name evidence="1" type="ORF">GA0070613_1371</name>
</gene>
<proteinExistence type="predicted"/>
<sequence>MRTPRELHLCDADGMTIDIANAGIQAPEFDFTAYVLWDEMREHQGQFLLMESEDSEIFALIGAARSQLREHFRERSTERRREVIEKWKADGSYPYKDEPEDDVERLERETFDVVATTVHRHMPRPKRQQKVTLALIREAVKHQPENVHRILDEVFRLSNDDKSALDNLLNRTNLSSMIKASSNVADRLDFLAALSHMVIDPEVRKMVKERSQLHKILENEAWVFGDHYSILVSDQALDTVLDRHLHILGRENRAPEPVRRLDGSTGIVDLMLSRARREHDRRQHLVVELKAPAVVVGAKEVNQIKSYAQAVAFDDQFHDRTVEWDFWLVTTRMDRVARIDANQRERKPGCVWDFTEGAITVRVWLRTWSEIVEECHDRLQYFREHLDHDPNLGHALEYLNANHSAVIPSALRLPEQQDAEDFALESLDGAGTQSAGRPR</sequence>
<organism evidence="1 2">
    <name type="scientific">Micromonospora inositola</name>
    <dbReference type="NCBI Taxonomy" id="47865"/>
    <lineage>
        <taxon>Bacteria</taxon>
        <taxon>Bacillati</taxon>
        <taxon>Actinomycetota</taxon>
        <taxon>Actinomycetes</taxon>
        <taxon>Micromonosporales</taxon>
        <taxon>Micromonosporaceae</taxon>
        <taxon>Micromonospora</taxon>
    </lineage>
</organism>
<accession>A0A1C5HIM8</accession>
<dbReference type="AlphaFoldDB" id="A0A1C5HIM8"/>
<dbReference type="EMBL" id="LT607754">
    <property type="protein sequence ID" value="SCG45717.1"/>
    <property type="molecule type" value="Genomic_DNA"/>
</dbReference>
<protein>
    <recommendedName>
        <fullName evidence="3">Histidine kinase-, DNA gyrase B-, and HSP90-like ATPase</fullName>
    </recommendedName>
</protein>
<evidence type="ECO:0000313" key="1">
    <source>
        <dbReference type="EMBL" id="SCG45717.1"/>
    </source>
</evidence>